<dbReference type="AlphaFoldDB" id="A0AAN6ULZ9"/>
<name>A0AAN6ULZ9_9PEZI</name>
<comment type="caution">
    <text evidence="1">The sequence shown here is derived from an EMBL/GenBank/DDBJ whole genome shotgun (WGS) entry which is preliminary data.</text>
</comment>
<proteinExistence type="predicted"/>
<accession>A0AAN6ULZ9</accession>
<dbReference type="EMBL" id="MU853407">
    <property type="protein sequence ID" value="KAK4135116.1"/>
    <property type="molecule type" value="Genomic_DNA"/>
</dbReference>
<gene>
    <name evidence="1" type="ORF">BT67DRAFT_455762</name>
</gene>
<evidence type="ECO:0000313" key="2">
    <source>
        <dbReference type="Proteomes" id="UP001304895"/>
    </source>
</evidence>
<reference evidence="1" key="1">
    <citation type="journal article" date="2023" name="Mol. Phylogenet. Evol.">
        <title>Genome-scale phylogeny and comparative genomics of the fungal order Sordariales.</title>
        <authorList>
            <person name="Hensen N."/>
            <person name="Bonometti L."/>
            <person name="Westerberg I."/>
            <person name="Brannstrom I.O."/>
            <person name="Guillou S."/>
            <person name="Cros-Aarteil S."/>
            <person name="Calhoun S."/>
            <person name="Haridas S."/>
            <person name="Kuo A."/>
            <person name="Mondo S."/>
            <person name="Pangilinan J."/>
            <person name="Riley R."/>
            <person name="LaButti K."/>
            <person name="Andreopoulos B."/>
            <person name="Lipzen A."/>
            <person name="Chen C."/>
            <person name="Yan M."/>
            <person name="Daum C."/>
            <person name="Ng V."/>
            <person name="Clum A."/>
            <person name="Steindorff A."/>
            <person name="Ohm R.A."/>
            <person name="Martin F."/>
            <person name="Silar P."/>
            <person name="Natvig D.O."/>
            <person name="Lalanne C."/>
            <person name="Gautier V."/>
            <person name="Ament-Velasquez S.L."/>
            <person name="Kruys A."/>
            <person name="Hutchinson M.I."/>
            <person name="Powell A.J."/>
            <person name="Barry K."/>
            <person name="Miller A.N."/>
            <person name="Grigoriev I.V."/>
            <person name="Debuchy R."/>
            <person name="Gladieux P."/>
            <person name="Hiltunen Thoren M."/>
            <person name="Johannesson H."/>
        </authorList>
    </citation>
    <scope>NUCLEOTIDE SEQUENCE</scope>
    <source>
        <strain evidence="1">CBS 123565</strain>
    </source>
</reference>
<sequence>MPSVCCDPDHVFHGTVFRDRYDAIVRARMLAYIQSRFAVWFNSALPPLLPYSPPAPTQLDDLQAPVPLHARQPLNHGSFAGNSVAGDCSDLAPVDLLPHDGRHGACFGWCSPAAPCRFLHLACAPDWCGRGVLCDPLDH</sequence>
<organism evidence="1 2">
    <name type="scientific">Trichocladium antarcticum</name>
    <dbReference type="NCBI Taxonomy" id="1450529"/>
    <lineage>
        <taxon>Eukaryota</taxon>
        <taxon>Fungi</taxon>
        <taxon>Dikarya</taxon>
        <taxon>Ascomycota</taxon>
        <taxon>Pezizomycotina</taxon>
        <taxon>Sordariomycetes</taxon>
        <taxon>Sordariomycetidae</taxon>
        <taxon>Sordariales</taxon>
        <taxon>Chaetomiaceae</taxon>
        <taxon>Trichocladium</taxon>
    </lineage>
</organism>
<reference evidence="1" key="2">
    <citation type="submission" date="2023-05" db="EMBL/GenBank/DDBJ databases">
        <authorList>
            <consortium name="Lawrence Berkeley National Laboratory"/>
            <person name="Steindorff A."/>
            <person name="Hensen N."/>
            <person name="Bonometti L."/>
            <person name="Westerberg I."/>
            <person name="Brannstrom I.O."/>
            <person name="Guillou S."/>
            <person name="Cros-Aarteil S."/>
            <person name="Calhoun S."/>
            <person name="Haridas S."/>
            <person name="Kuo A."/>
            <person name="Mondo S."/>
            <person name="Pangilinan J."/>
            <person name="Riley R."/>
            <person name="Labutti K."/>
            <person name="Andreopoulos B."/>
            <person name="Lipzen A."/>
            <person name="Chen C."/>
            <person name="Yanf M."/>
            <person name="Daum C."/>
            <person name="Ng V."/>
            <person name="Clum A."/>
            <person name="Ohm R."/>
            <person name="Martin F."/>
            <person name="Silar P."/>
            <person name="Natvig D."/>
            <person name="Lalanne C."/>
            <person name="Gautier V."/>
            <person name="Ament-Velasquez S.L."/>
            <person name="Kruys A."/>
            <person name="Hutchinson M.I."/>
            <person name="Powell A.J."/>
            <person name="Barry K."/>
            <person name="Miller A.N."/>
            <person name="Grigoriev I.V."/>
            <person name="Debuchy R."/>
            <person name="Gladieux P."/>
            <person name="Thoren M.H."/>
            <person name="Johannesson H."/>
        </authorList>
    </citation>
    <scope>NUCLEOTIDE SEQUENCE</scope>
    <source>
        <strain evidence="1">CBS 123565</strain>
    </source>
</reference>
<dbReference type="Proteomes" id="UP001304895">
    <property type="component" value="Unassembled WGS sequence"/>
</dbReference>
<evidence type="ECO:0000313" key="1">
    <source>
        <dbReference type="EMBL" id="KAK4135116.1"/>
    </source>
</evidence>
<keyword evidence="2" id="KW-1185">Reference proteome</keyword>
<protein>
    <submittedName>
        <fullName evidence="1">Uncharacterized protein</fullName>
    </submittedName>
</protein>